<feature type="compositionally biased region" description="Basic and acidic residues" evidence="1">
    <location>
        <begin position="2256"/>
        <end position="2266"/>
    </location>
</feature>
<dbReference type="Proteomes" id="UP000634919">
    <property type="component" value="Unassembled WGS sequence"/>
</dbReference>
<feature type="compositionally biased region" description="Basic and acidic residues" evidence="1">
    <location>
        <begin position="520"/>
        <end position="531"/>
    </location>
</feature>
<feature type="region of interest" description="Disordered" evidence="1">
    <location>
        <begin position="1"/>
        <end position="45"/>
    </location>
</feature>
<evidence type="ECO:0000256" key="1">
    <source>
        <dbReference type="SAM" id="MobiDB-lite"/>
    </source>
</evidence>
<protein>
    <submittedName>
        <fullName evidence="3">PLxRFG domain-containing protein</fullName>
    </submittedName>
</protein>
<reference evidence="3 4" key="1">
    <citation type="submission" date="2020-08" db="EMBL/GenBank/DDBJ databases">
        <title>A Genomic Blueprint of the Chicken Gut Microbiome.</title>
        <authorList>
            <person name="Gilroy R."/>
            <person name="Ravi A."/>
            <person name="Getino M."/>
            <person name="Pursley I."/>
            <person name="Horton D.L."/>
            <person name="Alikhan N.-F."/>
            <person name="Baker D."/>
            <person name="Gharbi K."/>
            <person name="Hall N."/>
            <person name="Watson M."/>
            <person name="Adriaenssens E.M."/>
            <person name="Foster-Nyarko E."/>
            <person name="Jarju S."/>
            <person name="Secka A."/>
            <person name="Antonio M."/>
            <person name="Oren A."/>
            <person name="Chaudhuri R."/>
            <person name="La Ragione R.M."/>
            <person name="Hildebrand F."/>
            <person name="Pallen M.J."/>
        </authorList>
    </citation>
    <scope>NUCLEOTIDE SEQUENCE [LARGE SCALE GENOMIC DNA]</scope>
    <source>
        <strain evidence="3 4">Sa2CVA6</strain>
    </source>
</reference>
<feature type="compositionally biased region" description="Polar residues" evidence="1">
    <location>
        <begin position="421"/>
        <end position="439"/>
    </location>
</feature>
<sequence>MTDAKKPWEQQYASTSSGGSEPWKQDYGAGAADAPPAPRGLKGWGQEIGDSAIALGTGVAQGVKMVSDAAGAGNAVSRLIGKGIQAAEDLESDHRKAQKQERAQTIKAAEDSGSTWQEVKAYAGSFADAPLDTTLNAVGSVVPTLAAAALTGGTSTAAQLAARAAPMVIGAVQGAGAVKGGIYDGVEQRHLEAGATPEQAAQRADVAQAYSGDNLGSIATGAGLGVLAGSTGAEAAVRRLAGAGAAKQAADATTAGIAKGTALGVAKEAPMEAVQGGQERLAANLAEQGEGFDTPTMRGVAGQAALEGLAAAPLGGGLGAVEASGRAVSANANVAANQNNEDAEQGAQAGAGTNLASDLMGPSAAGITAEDAPAAASEASAPAVDSQAMGLRKDAGQLEAAAALAVDSGATEQMLAAATAQAPQSNVKKQEQNALSQQGVDADTGEVSGQVRGQQIVERLDFLAQQGRATGWTQEAVTQRDALQQELDLLNPALRMEQLNSEAAAADAEARDWATREYKHNAKPLPAHEAKGGPGDVGEANEQRRLKAISDAQGRAATARAEITQLQEQANADAALAGKSSPAFKTGATTDGTQTPQTQQAKPKQRAARPASGKAVNGVPAAAQAADPAADKGLTHGGPTSEDNGGQAGAKAKKKGAATATAIAQAGNASRAAESARKLEASERWTRMTTVERQAVTANAAGLNAMQRKNLHTRPWADMTDKTRAALMDAIAPVEAVATQKGSKPEGDEKPFAPDTGTLGIPRAEMPQVPTQSHGGLVKHLNAQGIAHETTTVDAAALKPTQAEYSPSKVAKAKEATGDRAVIVSNDGHIIDGHHQAIAAAEDGKPVKAIVLDAPVEQALEAVKNSPSASTEAQGKVLFRRSDADSSQDFDVPGFLKTMNEGRPAFSEKARARVVGKVKGTADAIRKTWANGPDVLVAYDMADPIIPEAVRRADQKQRSGGASGEPEGFYHQGKTYLLASQLKTPNDAARVLFHEALGHHGLRGAFGKELDGVLDQIATMRKAQVDAKIKEYGLRGVTLKDRRIAAEEVLAEMAQNNPEIGFVKRAVAAIRTWLRKNVPGFQSMKLTDTEIINNYLLPARAWVERGGQDQGAQHAGVNLSPAASRSAMKSVDANIARGRKAMQMVLVEKADQHRAMYRNGLGWVDFTWGDSKRGIEHIIKRRMESDGMSLADVQRMLTDKVVETIASGEEVRRAESGLATRLVLDHKGNEAVLVKRKGANGWLLTAYEKVPDASAGGATRSSATQSIATRSRNGLGAGTESILNKNNDVGNIMFSRSKLADLKDKGMTLAHNALSHPGKVSWWDKTVGTMRHLAERNPAFKPVFEAAQRFIEDVSTLTNEAASVAPRLLPRVETWSDLKFWGKDAKTSISAGDNKAIAKALFEGTKDWARDLNGNAVLVSDLKDKYRNLAPEQKVEVMLAGNRMAPREVAALRALPIEQFEALANERFESRVLKAGVVWNAKELKDVFNLTDHQISLYQEARAGFDKSLDITSRADMLRNLGRDWDDLRDIVMDAPTLTDAWKLLDDELEQRAKDIPDSRDRMAEKMFQIRSIVDKAQELMASGYAPLSRFGSYTVHVEGKDKESLYFGMFDSMLDANRMAQDMRDAFKHDKDAKVTQGTKGQEKFKLFQGMTPESMEMFGSMLGLNEDGDQAGDKAYQAYLQLAKNNHSALKRLIHRKGTAGYNEDVGRVLASFVYSNARLAAGGLNAGTMEAAIQAIPKEQGELEDVAMQLRSYIQDPQEEGLFIRSMLFAQYLGGSLASAFVNTTQPFAVTLPWLTQYGGMQLAAKHMTRALKDMATKGFKYEADLAHAMKLAEDDGTLSPQEVHQIMAQARGTGSLRAGDGTAMGKVTAAAANGWIRTKVAWGQPFALAEQFNRRSTFITSYRMAKERGVDNPAEFARKAVLETQFLYSKANKMRWGRGAVGGTLMTFKTYTVSYLELMHRMWNAGEQGSPERAEGRRAVMWAMAMLLLMSGAGGLPFMEDIEDLVDGAGQKMGYNFSLKRERQEFLRGVLGNEMAAFMEQGISGLPGMPTDVSGRLGVGNIIPGTGLAMDKPNRERDLLELAGPGGDFVKRGFSALGMALTGKVVDAALEVSPTAVRNAQKGADMLSSGMAKDAKGYKTVETNALDGALKLFGFQPTVVAEDSEAVSHVRRATSFYSLTSADIKAQWADALFRKDDAALADARKRVEAWNRNNPDMPIVIKIPDMWKRAREMAKPREERVLSNTPKAIRQQMREIAQEQNR</sequence>
<comment type="caution">
    <text evidence="3">The sequence shown here is derived from an EMBL/GenBank/DDBJ whole genome shotgun (WGS) entry which is preliminary data.</text>
</comment>
<proteinExistence type="predicted"/>
<accession>A0ABR8SFB3</accession>
<dbReference type="InterPro" id="IPR041092">
    <property type="entry name" value="PBECR1"/>
</dbReference>
<dbReference type="EMBL" id="JACSQK010000009">
    <property type="protein sequence ID" value="MBD7962147.1"/>
    <property type="molecule type" value="Genomic_DNA"/>
</dbReference>
<dbReference type="Pfam" id="PF18809">
    <property type="entry name" value="PBECR1"/>
    <property type="match status" value="1"/>
</dbReference>
<feature type="region of interest" description="Disordered" evidence="1">
    <location>
        <begin position="572"/>
        <end position="653"/>
    </location>
</feature>
<gene>
    <name evidence="3" type="ORF">H9646_16880</name>
</gene>
<organism evidence="3 4">
    <name type="scientific">Comamonas avium</name>
    <dbReference type="NCBI Taxonomy" id="2762231"/>
    <lineage>
        <taxon>Bacteria</taxon>
        <taxon>Pseudomonadati</taxon>
        <taxon>Pseudomonadota</taxon>
        <taxon>Betaproteobacteria</taxon>
        <taxon>Burkholderiales</taxon>
        <taxon>Comamonadaceae</taxon>
        <taxon>Comamonas</taxon>
    </lineage>
</organism>
<evidence type="ECO:0000313" key="4">
    <source>
        <dbReference type="Proteomes" id="UP000634919"/>
    </source>
</evidence>
<dbReference type="NCBIfam" id="NF032893">
    <property type="entry name" value="tail-700"/>
    <property type="match status" value="1"/>
</dbReference>
<evidence type="ECO:0000313" key="3">
    <source>
        <dbReference type="EMBL" id="MBD7962147.1"/>
    </source>
</evidence>
<evidence type="ECO:0000259" key="2">
    <source>
        <dbReference type="Pfam" id="PF18809"/>
    </source>
</evidence>
<feature type="region of interest" description="Disordered" evidence="1">
    <location>
        <begin position="420"/>
        <end position="447"/>
    </location>
</feature>
<keyword evidence="4" id="KW-1185">Reference proteome</keyword>
<feature type="compositionally biased region" description="Low complexity" evidence="1">
    <location>
        <begin position="586"/>
        <end position="602"/>
    </location>
</feature>
<feature type="domain" description="Phage-Barnase-EndoU-ColicinE5/D-RelE-like nuclease" evidence="2">
    <location>
        <begin position="1155"/>
        <end position="1249"/>
    </location>
</feature>
<dbReference type="RefSeq" id="WP_191724554.1">
    <property type="nucleotide sequence ID" value="NZ_JACSQK010000009.1"/>
</dbReference>
<feature type="region of interest" description="Disordered" evidence="1">
    <location>
        <begin position="2241"/>
        <end position="2266"/>
    </location>
</feature>
<feature type="region of interest" description="Disordered" evidence="1">
    <location>
        <begin position="520"/>
        <end position="539"/>
    </location>
</feature>
<name>A0ABR8SFB3_9BURK</name>